<reference evidence="1 2" key="1">
    <citation type="submission" date="2019-01" db="EMBL/GenBank/DDBJ databases">
        <title>Sequencing of cultivated peanut Arachis hypogaea provides insights into genome evolution and oil improvement.</title>
        <authorList>
            <person name="Chen X."/>
        </authorList>
    </citation>
    <scope>NUCLEOTIDE SEQUENCE [LARGE SCALE GENOMIC DNA]</scope>
    <source>
        <strain evidence="2">cv. Fuhuasheng</strain>
        <tissue evidence="1">Leaves</tissue>
    </source>
</reference>
<accession>A0A444XJ28</accession>
<protein>
    <submittedName>
        <fullName evidence="1">Uncharacterized protein</fullName>
    </submittedName>
</protein>
<evidence type="ECO:0000313" key="2">
    <source>
        <dbReference type="Proteomes" id="UP000289738"/>
    </source>
</evidence>
<dbReference type="EMBL" id="SDMP01000019">
    <property type="protein sequence ID" value="RYQ89680.1"/>
    <property type="molecule type" value="Genomic_DNA"/>
</dbReference>
<comment type="caution">
    <text evidence="1">The sequence shown here is derived from an EMBL/GenBank/DDBJ whole genome shotgun (WGS) entry which is preliminary data.</text>
</comment>
<keyword evidence="2" id="KW-1185">Reference proteome</keyword>
<organism evidence="1 2">
    <name type="scientific">Arachis hypogaea</name>
    <name type="common">Peanut</name>
    <dbReference type="NCBI Taxonomy" id="3818"/>
    <lineage>
        <taxon>Eukaryota</taxon>
        <taxon>Viridiplantae</taxon>
        <taxon>Streptophyta</taxon>
        <taxon>Embryophyta</taxon>
        <taxon>Tracheophyta</taxon>
        <taxon>Spermatophyta</taxon>
        <taxon>Magnoliopsida</taxon>
        <taxon>eudicotyledons</taxon>
        <taxon>Gunneridae</taxon>
        <taxon>Pentapetalae</taxon>
        <taxon>rosids</taxon>
        <taxon>fabids</taxon>
        <taxon>Fabales</taxon>
        <taxon>Fabaceae</taxon>
        <taxon>Papilionoideae</taxon>
        <taxon>50 kb inversion clade</taxon>
        <taxon>dalbergioids sensu lato</taxon>
        <taxon>Dalbergieae</taxon>
        <taxon>Pterocarpus clade</taxon>
        <taxon>Arachis</taxon>
    </lineage>
</organism>
<dbReference type="Proteomes" id="UP000289738">
    <property type="component" value="Chromosome B09"/>
</dbReference>
<proteinExistence type="predicted"/>
<name>A0A444XJ28_ARAHY</name>
<sequence>MWEELQIKMDKLPEARFEERSILTGGRGFDN</sequence>
<dbReference type="AlphaFoldDB" id="A0A444XJ28"/>
<evidence type="ECO:0000313" key="1">
    <source>
        <dbReference type="EMBL" id="RYQ89680.1"/>
    </source>
</evidence>
<gene>
    <name evidence="1" type="ORF">Ahy_B09g096201</name>
</gene>